<proteinExistence type="predicted"/>
<dbReference type="InterPro" id="IPR036179">
    <property type="entry name" value="Ig-like_dom_sf"/>
</dbReference>
<sequence>MAAPMTRASSAVSPPMLNIDQRRLLLDTGGNISVSCVGEAPLFWTYPTYPLEIQNPAISSRLNLTTELVTESDRTIYKSQLDISPLVWSDTGHFICHYANASQDDLSRALLEVFVYDETHLFAPHAQDTRPFIFMPVHQGTPVTIPCKVTTPQANVSFLDSNWNKLSLGDDLSYDPIEGFTIWYPGDVFEGTFYCNAEYLDVHAQIMVQLKFMPQTQLHKPDFIASQSKALLGDRVQFTCSISVALGTRCLIEFTFPVDEHSNRIQINPTTQKTIDSNGYEYLKIERSMVVKDVEMADRGIYRCTVKTHDSETFKEESFDVYEQSFAYLTPVFSNVDVSLGSDSADLSVSIYAYPQPNVTWFKDDVPLDPTNRRFDVRLKTDRCRLRIHKPQLADAGSYRMRAVTRDMTAEETFSFQVNLDKLGLVNMMRLSFVDMPSVVLDSAEATYYMTESYVSFVCKFDGIPTPAVFWNWQPCDHAGCEPSSSLWKRVQMSKNIPEVVMGEDSSTLTVLSRESGFYQCEAGNKEGKDRKDLAFFVTDVDGGFGLLDDKGKPASRLFPVVGDDLVITCRSNRLRFTHPTFFFMDGALKQMHIGDEDRIDIVNNQTEYSKIVTLTLSSVSLLDTRVFICEAQDLEGSLFRREVQLYPKDVKEPQFTKSLGGDSGKVLYIEPGVRHVLECDATGLPTPEIRWFHNGNEVVITDNVEFNHNFTRLTLSEAATENGGDYVCEATNRGGVIYSNMTLYVQAGGPTGSPTTGALSKGHVAMIVCLVFGGIIILVVLVLIYLRKVVRPK</sequence>
<feature type="domain" description="Ig-like" evidence="4">
    <location>
        <begin position="654"/>
        <end position="745"/>
    </location>
</feature>
<feature type="non-terminal residue" evidence="5">
    <location>
        <position position="794"/>
    </location>
</feature>
<evidence type="ECO:0000256" key="1">
    <source>
        <dbReference type="ARBA" id="ARBA00011360"/>
    </source>
</evidence>
<accession>R7VGX8</accession>
<organism evidence="5">
    <name type="scientific">Capitella teleta</name>
    <name type="common">Polychaete worm</name>
    <dbReference type="NCBI Taxonomy" id="283909"/>
    <lineage>
        <taxon>Eukaryota</taxon>
        <taxon>Metazoa</taxon>
        <taxon>Spiralia</taxon>
        <taxon>Lophotrochozoa</taxon>
        <taxon>Annelida</taxon>
        <taxon>Polychaeta</taxon>
        <taxon>Sedentaria</taxon>
        <taxon>Scolecida</taxon>
        <taxon>Capitellidae</taxon>
        <taxon>Capitella</taxon>
    </lineage>
</organism>
<dbReference type="SUPFAM" id="SSF48726">
    <property type="entry name" value="Immunoglobulin"/>
    <property type="match status" value="6"/>
</dbReference>
<reference evidence="6" key="3">
    <citation type="submission" date="2015-06" db="UniProtKB">
        <authorList>
            <consortium name="EnsemblMetazoa"/>
        </authorList>
    </citation>
    <scope>IDENTIFICATION</scope>
</reference>
<dbReference type="HOGENOM" id="CLU_353986_0_0_1"/>
<dbReference type="InterPro" id="IPR013098">
    <property type="entry name" value="Ig_I-set"/>
</dbReference>
<dbReference type="InterPro" id="IPR042495">
    <property type="entry name" value="PDGFRL"/>
</dbReference>
<dbReference type="EMBL" id="AMQN01004530">
    <property type="status" value="NOT_ANNOTATED_CDS"/>
    <property type="molecule type" value="Genomic_DNA"/>
</dbReference>
<evidence type="ECO:0000259" key="4">
    <source>
        <dbReference type="PROSITE" id="PS50835"/>
    </source>
</evidence>
<dbReference type="InterPro" id="IPR013783">
    <property type="entry name" value="Ig-like_fold"/>
</dbReference>
<dbReference type="SMART" id="SM00409">
    <property type="entry name" value="IG"/>
    <property type="match status" value="6"/>
</dbReference>
<feature type="domain" description="Ig-like" evidence="4">
    <location>
        <begin position="214"/>
        <end position="320"/>
    </location>
</feature>
<dbReference type="PANTHER" id="PTHR15360:SF4">
    <property type="entry name" value="PROTEIN KINASE DOMAIN-CONTAINING PROTEIN"/>
    <property type="match status" value="1"/>
</dbReference>
<comment type="subunit">
    <text evidence="1">Forms a complex composed of PDGFRL, TNK2 and GRB2.</text>
</comment>
<dbReference type="Pfam" id="PF07679">
    <property type="entry name" value="I-set"/>
    <property type="match status" value="2"/>
</dbReference>
<dbReference type="Gene3D" id="2.60.40.10">
    <property type="entry name" value="Immunoglobulins"/>
    <property type="match status" value="6"/>
</dbReference>
<dbReference type="OrthoDB" id="9864753at2759"/>
<evidence type="ECO:0000313" key="7">
    <source>
        <dbReference type="Proteomes" id="UP000014760"/>
    </source>
</evidence>
<reference evidence="5 7" key="2">
    <citation type="journal article" date="2013" name="Nature">
        <title>Insights into bilaterian evolution from three spiralian genomes.</title>
        <authorList>
            <person name="Simakov O."/>
            <person name="Marletaz F."/>
            <person name="Cho S.J."/>
            <person name="Edsinger-Gonzales E."/>
            <person name="Havlak P."/>
            <person name="Hellsten U."/>
            <person name="Kuo D.H."/>
            <person name="Larsson T."/>
            <person name="Lv J."/>
            <person name="Arendt D."/>
            <person name="Savage R."/>
            <person name="Osoegawa K."/>
            <person name="de Jong P."/>
            <person name="Grimwood J."/>
            <person name="Chapman J.A."/>
            <person name="Shapiro H."/>
            <person name="Aerts A."/>
            <person name="Otillar R.P."/>
            <person name="Terry A.Y."/>
            <person name="Boore J.L."/>
            <person name="Grigoriev I.V."/>
            <person name="Lindberg D.R."/>
            <person name="Seaver E.C."/>
            <person name="Weisblat D.A."/>
            <person name="Putnam N.H."/>
            <person name="Rokhsar D.S."/>
        </authorList>
    </citation>
    <scope>NUCLEOTIDE SEQUENCE</scope>
    <source>
        <strain evidence="5 7">I ESC-2004</strain>
    </source>
</reference>
<protein>
    <recommendedName>
        <fullName evidence="2">Platelet-derived growth factor receptor-like protein</fullName>
    </recommendedName>
</protein>
<keyword evidence="3" id="KW-0472">Membrane</keyword>
<evidence type="ECO:0000256" key="2">
    <source>
        <dbReference type="ARBA" id="ARBA00019671"/>
    </source>
</evidence>
<dbReference type="EMBL" id="KB293746">
    <property type="protein sequence ID" value="ELU15561.1"/>
    <property type="molecule type" value="Genomic_DNA"/>
</dbReference>
<dbReference type="PROSITE" id="PS50835">
    <property type="entry name" value="IG_LIKE"/>
    <property type="match status" value="4"/>
</dbReference>
<dbReference type="STRING" id="283909.R7VGX8"/>
<dbReference type="OMA" id="ERREMMY"/>
<dbReference type="InterPro" id="IPR003599">
    <property type="entry name" value="Ig_sub"/>
</dbReference>
<dbReference type="EnsemblMetazoa" id="CapteT220181">
    <property type="protein sequence ID" value="CapteP220181"/>
    <property type="gene ID" value="CapteG220181"/>
</dbReference>
<dbReference type="CDD" id="cd00096">
    <property type="entry name" value="Ig"/>
    <property type="match status" value="1"/>
</dbReference>
<dbReference type="AlphaFoldDB" id="R7VGX8"/>
<keyword evidence="7" id="KW-1185">Reference proteome</keyword>
<gene>
    <name evidence="5" type="ORF">CAPTEDRAFT_220181</name>
</gene>
<dbReference type="Proteomes" id="UP000014760">
    <property type="component" value="Unassembled WGS sequence"/>
</dbReference>
<evidence type="ECO:0000256" key="3">
    <source>
        <dbReference type="SAM" id="Phobius"/>
    </source>
</evidence>
<evidence type="ECO:0000313" key="6">
    <source>
        <dbReference type="EnsemblMetazoa" id="CapteP220181"/>
    </source>
</evidence>
<feature type="domain" description="Ig-like" evidence="4">
    <location>
        <begin position="331"/>
        <end position="415"/>
    </location>
</feature>
<dbReference type="SMART" id="SM00408">
    <property type="entry name" value="IGc2"/>
    <property type="match status" value="4"/>
</dbReference>
<dbReference type="PANTHER" id="PTHR15360">
    <property type="entry name" value="PLATELET-DERIVED GROWTH FACTOR RECEPTOR LIKE"/>
    <property type="match status" value="1"/>
</dbReference>
<evidence type="ECO:0000313" key="5">
    <source>
        <dbReference type="EMBL" id="ELU15561.1"/>
    </source>
</evidence>
<feature type="domain" description="Ig-like" evidence="4">
    <location>
        <begin position="437"/>
        <end position="535"/>
    </location>
</feature>
<keyword evidence="3" id="KW-0812">Transmembrane</keyword>
<name>R7VGX8_CAPTE</name>
<feature type="transmembrane region" description="Helical" evidence="3">
    <location>
        <begin position="765"/>
        <end position="787"/>
    </location>
</feature>
<reference evidence="7" key="1">
    <citation type="submission" date="2012-12" db="EMBL/GenBank/DDBJ databases">
        <authorList>
            <person name="Hellsten U."/>
            <person name="Grimwood J."/>
            <person name="Chapman J.A."/>
            <person name="Shapiro H."/>
            <person name="Aerts A."/>
            <person name="Otillar R.P."/>
            <person name="Terry A.Y."/>
            <person name="Boore J.L."/>
            <person name="Simakov O."/>
            <person name="Marletaz F."/>
            <person name="Cho S.-J."/>
            <person name="Edsinger-Gonzales E."/>
            <person name="Havlak P."/>
            <person name="Kuo D.-H."/>
            <person name="Larsson T."/>
            <person name="Lv J."/>
            <person name="Arendt D."/>
            <person name="Savage R."/>
            <person name="Osoegawa K."/>
            <person name="de Jong P."/>
            <person name="Lindberg D.R."/>
            <person name="Seaver E.C."/>
            <person name="Weisblat D.A."/>
            <person name="Putnam N.H."/>
            <person name="Grigoriev I.V."/>
            <person name="Rokhsar D.S."/>
        </authorList>
    </citation>
    <scope>NUCLEOTIDE SEQUENCE</scope>
    <source>
        <strain evidence="7">I ESC-2004</strain>
    </source>
</reference>
<keyword evidence="3" id="KW-1133">Transmembrane helix</keyword>
<dbReference type="InterPro" id="IPR007110">
    <property type="entry name" value="Ig-like_dom"/>
</dbReference>
<dbReference type="InterPro" id="IPR003598">
    <property type="entry name" value="Ig_sub2"/>
</dbReference>